<evidence type="ECO:0000313" key="2">
    <source>
        <dbReference type="Proteomes" id="UP001318682"/>
    </source>
</evidence>
<dbReference type="Proteomes" id="UP001318682">
    <property type="component" value="Chromosome"/>
</dbReference>
<protein>
    <submittedName>
        <fullName evidence="1">Uncharacterized protein</fullName>
    </submittedName>
</protein>
<gene>
    <name evidence="1" type="ORF">ROLI_044690</name>
</gene>
<name>A0ABZ2C1E2_9RHOB</name>
<sequence length="123" mass="12867">MNQSFVVVEPNPVVLMDLVGTLQHSFPAGSVASLASGSEIGHLLDQVALTTCFFVNGALISELAPDVVRTIIDAGGRIVSIGRSASDVVPATVLEIPFTTTMILEALSIDAPDLPLPQLEVRT</sequence>
<keyword evidence="2" id="KW-1185">Reference proteome</keyword>
<evidence type="ECO:0000313" key="1">
    <source>
        <dbReference type="EMBL" id="WVX51368.1"/>
    </source>
</evidence>
<dbReference type="EMBL" id="CP143423">
    <property type="protein sequence ID" value="WVX51368.1"/>
    <property type="molecule type" value="Genomic_DNA"/>
</dbReference>
<accession>A0ABZ2C1E2</accession>
<reference evidence="2" key="1">
    <citation type="submission" date="2024-01" db="EMBL/GenBank/DDBJ databases">
        <title>Roseobacter fucihabitans sp. nov., isolated from the brown alga Fucus spiralis.</title>
        <authorList>
            <person name="Hahnke S."/>
            <person name="Berger M."/>
            <person name="Schlingloff A."/>
            <person name="Athale I."/>
            <person name="Neumann-Schaal M."/>
            <person name="Adenaya A."/>
            <person name="Poehlein A."/>
            <person name="Daniel R."/>
            <person name="Pertersen J."/>
            <person name="Brinkhoff T."/>
        </authorList>
    </citation>
    <scope>NUCLEOTIDE SEQUENCE [LARGE SCALE GENOMIC DNA]</scope>
    <source>
        <strain evidence="2">B14</strain>
    </source>
</reference>
<organism evidence="1 2">
    <name type="scientific">Roseobacter fucihabitans</name>
    <dbReference type="NCBI Taxonomy" id="1537242"/>
    <lineage>
        <taxon>Bacteria</taxon>
        <taxon>Pseudomonadati</taxon>
        <taxon>Pseudomonadota</taxon>
        <taxon>Alphaproteobacteria</taxon>
        <taxon>Rhodobacterales</taxon>
        <taxon>Roseobacteraceae</taxon>
        <taxon>Roseobacter</taxon>
    </lineage>
</organism>
<proteinExistence type="predicted"/>
<dbReference type="RefSeq" id="WP_187428537.1">
    <property type="nucleotide sequence ID" value="NZ_CP143423.1"/>
</dbReference>